<dbReference type="InterPro" id="IPR004089">
    <property type="entry name" value="MCPsignal_dom"/>
</dbReference>
<keyword evidence="5" id="KW-1185">Reference proteome</keyword>
<dbReference type="SMART" id="SM00283">
    <property type="entry name" value="MA"/>
    <property type="match status" value="1"/>
</dbReference>
<dbReference type="NCBIfam" id="TIGR00229">
    <property type="entry name" value="sensory_box"/>
    <property type="match status" value="2"/>
</dbReference>
<dbReference type="InterPro" id="IPR013655">
    <property type="entry name" value="PAS_fold_3"/>
</dbReference>
<dbReference type="GO" id="GO:0016020">
    <property type="term" value="C:membrane"/>
    <property type="evidence" value="ECO:0007669"/>
    <property type="project" value="InterPro"/>
</dbReference>
<dbReference type="KEGG" id="maer:DAI18_09205"/>
<dbReference type="Proteomes" id="UP000244173">
    <property type="component" value="Chromosome"/>
</dbReference>
<dbReference type="InterPro" id="IPR050903">
    <property type="entry name" value="Bact_Chemotaxis_MeTrfase"/>
</dbReference>
<dbReference type="SUPFAM" id="SSF55785">
    <property type="entry name" value="PYP-like sensor domain (PAS domain)"/>
    <property type="match status" value="2"/>
</dbReference>
<protein>
    <submittedName>
        <fullName evidence="4">Chemotaxis protein</fullName>
    </submittedName>
</protein>
<dbReference type="PANTHER" id="PTHR24422:SF10">
    <property type="entry name" value="CHEMOTAXIS PROTEIN METHYLTRANSFERASE 2"/>
    <property type="match status" value="1"/>
</dbReference>
<dbReference type="CDD" id="cd00130">
    <property type="entry name" value="PAS"/>
    <property type="match status" value="2"/>
</dbReference>
<reference evidence="4 5" key="1">
    <citation type="submission" date="2018-04" db="EMBL/GenBank/DDBJ databases">
        <title>Denitrifier Microvirgula.</title>
        <authorList>
            <person name="Anderson E."/>
            <person name="Jang J."/>
            <person name="Ishii S."/>
        </authorList>
    </citation>
    <scope>NUCLEOTIDE SEQUENCE [LARGE SCALE GENOMIC DNA]</scope>
    <source>
        <strain evidence="4 5">BE2.4</strain>
    </source>
</reference>
<dbReference type="Pfam" id="PF08447">
    <property type="entry name" value="PAS_3"/>
    <property type="match status" value="2"/>
</dbReference>
<sequence length="439" mass="48062">MFNNKLKQACAALQQQVDEQAAIMQALDRASAIITFDPDTTVLSANANFLRTLGYRDSEEVVGRKHATFCLPEDAASPAYRQFWERLKRGESFSGRVRRKAADGRIVWLEASYNPILDPTGRVVRYMKFATDITASVDAEAVMQAKLNAIDRAMAVIEFAPDGLVRDANDNFLNVMGYRLDDIRGKHHRLFCEDEFTASAEYQAFWHNLASGKLFSGQIKRIARDGTPRWLEASYNPVFGSDGRTVISVIKFASDVTANVLQQQQESESARFAYRVSQDTLSMSNSAVDSIRLNVDEIQKMADSIGQAGENVQALGARSGQITSIVQTIRDIADQTNLLALNAAIEAARAGETGRGFAVVADEVRKLAERTASSTAEIGAMVSEIQQRTRTAVSHMEQVQAQVGQSVSLTEATGATMNRISEGARSVVDAIGQYATLKA</sequence>
<dbReference type="SMART" id="SM00091">
    <property type="entry name" value="PAS"/>
    <property type="match status" value="2"/>
</dbReference>
<dbReference type="SUPFAM" id="SSF58104">
    <property type="entry name" value="Methyl-accepting chemotaxis protein (MCP) signaling domain"/>
    <property type="match status" value="1"/>
</dbReference>
<accession>A0A2S0PA89</accession>
<dbReference type="InterPro" id="IPR000014">
    <property type="entry name" value="PAS"/>
</dbReference>
<dbReference type="AlphaFoldDB" id="A0A2S0PA89"/>
<dbReference type="OrthoDB" id="9765776at2"/>
<dbReference type="Gene3D" id="3.30.450.20">
    <property type="entry name" value="PAS domain"/>
    <property type="match status" value="2"/>
</dbReference>
<dbReference type="SMART" id="SM00086">
    <property type="entry name" value="PAC"/>
    <property type="match status" value="2"/>
</dbReference>
<evidence type="ECO:0000313" key="4">
    <source>
        <dbReference type="EMBL" id="AVY94197.1"/>
    </source>
</evidence>
<dbReference type="GO" id="GO:0007165">
    <property type="term" value="P:signal transduction"/>
    <property type="evidence" value="ECO:0007669"/>
    <property type="project" value="UniProtKB-KW"/>
</dbReference>
<dbReference type="InterPro" id="IPR001610">
    <property type="entry name" value="PAC"/>
</dbReference>
<dbReference type="InterPro" id="IPR035965">
    <property type="entry name" value="PAS-like_dom_sf"/>
</dbReference>
<feature type="domain" description="PAC" evidence="3">
    <location>
        <begin position="91"/>
        <end position="145"/>
    </location>
</feature>
<dbReference type="PROSITE" id="PS50113">
    <property type="entry name" value="PAC"/>
    <property type="match status" value="2"/>
</dbReference>
<feature type="domain" description="PAC" evidence="3">
    <location>
        <begin position="215"/>
        <end position="268"/>
    </location>
</feature>
<dbReference type="Gene3D" id="1.10.287.950">
    <property type="entry name" value="Methyl-accepting chemotaxis protein"/>
    <property type="match status" value="1"/>
</dbReference>
<dbReference type="Pfam" id="PF00015">
    <property type="entry name" value="MCPsignal"/>
    <property type="match status" value="1"/>
</dbReference>
<feature type="domain" description="Methyl-accepting transducer" evidence="2">
    <location>
        <begin position="264"/>
        <end position="439"/>
    </location>
</feature>
<evidence type="ECO:0000259" key="2">
    <source>
        <dbReference type="PROSITE" id="PS50111"/>
    </source>
</evidence>
<proteinExistence type="predicted"/>
<dbReference type="InterPro" id="IPR000700">
    <property type="entry name" value="PAS-assoc_C"/>
</dbReference>
<evidence type="ECO:0000313" key="5">
    <source>
        <dbReference type="Proteomes" id="UP000244173"/>
    </source>
</evidence>
<dbReference type="EMBL" id="CP028519">
    <property type="protein sequence ID" value="AVY94197.1"/>
    <property type="molecule type" value="Genomic_DNA"/>
</dbReference>
<organism evidence="4 5">
    <name type="scientific">Microvirgula aerodenitrificans</name>
    <dbReference type="NCBI Taxonomy" id="57480"/>
    <lineage>
        <taxon>Bacteria</taxon>
        <taxon>Pseudomonadati</taxon>
        <taxon>Pseudomonadota</taxon>
        <taxon>Betaproteobacteria</taxon>
        <taxon>Neisseriales</taxon>
        <taxon>Aquaspirillaceae</taxon>
        <taxon>Microvirgula</taxon>
    </lineage>
</organism>
<evidence type="ECO:0000256" key="1">
    <source>
        <dbReference type="PROSITE-ProRule" id="PRU00284"/>
    </source>
</evidence>
<dbReference type="PROSITE" id="PS50111">
    <property type="entry name" value="CHEMOTAXIS_TRANSDUC_2"/>
    <property type="match status" value="1"/>
</dbReference>
<name>A0A2S0PA89_9NEIS</name>
<keyword evidence="1" id="KW-0807">Transducer</keyword>
<dbReference type="PANTHER" id="PTHR24422">
    <property type="entry name" value="CHEMOTAXIS PROTEIN METHYLTRANSFERASE"/>
    <property type="match status" value="1"/>
</dbReference>
<dbReference type="RefSeq" id="WP_107889254.1">
    <property type="nucleotide sequence ID" value="NZ_CP028519.1"/>
</dbReference>
<gene>
    <name evidence="4" type="ORF">DAI18_09205</name>
</gene>
<dbReference type="CDD" id="cd11386">
    <property type="entry name" value="MCP_signal"/>
    <property type="match status" value="1"/>
</dbReference>
<evidence type="ECO:0000259" key="3">
    <source>
        <dbReference type="PROSITE" id="PS50113"/>
    </source>
</evidence>
<dbReference type="STRING" id="1122240.GCA_000620105_02556"/>